<dbReference type="AlphaFoldDB" id="A0A0G1U276"/>
<name>A0A0G1U276_9BACT</name>
<evidence type="ECO:0000313" key="2">
    <source>
        <dbReference type="EMBL" id="KKU88197.1"/>
    </source>
</evidence>
<protein>
    <recommendedName>
        <fullName evidence="1">DUF5678 domain-containing protein</fullName>
    </recommendedName>
</protein>
<dbReference type="InterPro" id="IPR043734">
    <property type="entry name" value="DUF5678"/>
</dbReference>
<reference evidence="2 3" key="1">
    <citation type="journal article" date="2015" name="Nature">
        <title>rRNA introns, odd ribosomes, and small enigmatic genomes across a large radiation of phyla.</title>
        <authorList>
            <person name="Brown C.T."/>
            <person name="Hug L.A."/>
            <person name="Thomas B.C."/>
            <person name="Sharon I."/>
            <person name="Castelle C.J."/>
            <person name="Singh A."/>
            <person name="Wilkins M.J."/>
            <person name="Williams K.H."/>
            <person name="Banfield J.F."/>
        </authorList>
    </citation>
    <scope>NUCLEOTIDE SEQUENCE [LARGE SCALE GENOMIC DNA]</scope>
</reference>
<proteinExistence type="predicted"/>
<evidence type="ECO:0000259" key="1">
    <source>
        <dbReference type="Pfam" id="PF18929"/>
    </source>
</evidence>
<sequence>MAKNADKKITMEKVMNDPAYRGYHVIVVAGKVFKARTGERAGELLKEAQEKYPHQIPAITYLPKETLIPWFKTSFSPNHSVSFSQ</sequence>
<dbReference type="EMBL" id="LCOZ01000001">
    <property type="protein sequence ID" value="KKU88197.1"/>
    <property type="molecule type" value="Genomic_DNA"/>
</dbReference>
<dbReference type="Pfam" id="PF18929">
    <property type="entry name" value="DUF5678"/>
    <property type="match status" value="1"/>
</dbReference>
<feature type="domain" description="DUF5678" evidence="1">
    <location>
        <begin position="20"/>
        <end position="65"/>
    </location>
</feature>
<gene>
    <name evidence="2" type="ORF">UY17_C0001G0010</name>
</gene>
<organism evidence="2 3">
    <name type="scientific">Candidatus Beckwithbacteria bacterium GW2011_GWC2_47_9</name>
    <dbReference type="NCBI Taxonomy" id="1618373"/>
    <lineage>
        <taxon>Bacteria</taxon>
        <taxon>Candidatus Beckwithiibacteriota</taxon>
    </lineage>
</organism>
<evidence type="ECO:0000313" key="3">
    <source>
        <dbReference type="Proteomes" id="UP000034772"/>
    </source>
</evidence>
<dbReference type="Proteomes" id="UP000034772">
    <property type="component" value="Unassembled WGS sequence"/>
</dbReference>
<accession>A0A0G1U276</accession>
<comment type="caution">
    <text evidence="2">The sequence shown here is derived from an EMBL/GenBank/DDBJ whole genome shotgun (WGS) entry which is preliminary data.</text>
</comment>